<evidence type="ECO:0000256" key="3">
    <source>
        <dbReference type="ARBA" id="ARBA00022676"/>
    </source>
</evidence>
<protein>
    <recommendedName>
        <fullName evidence="8">4-alpha-L-fucosyltransferase</fullName>
    </recommendedName>
</protein>
<evidence type="ECO:0000256" key="1">
    <source>
        <dbReference type="ARBA" id="ARBA00022475"/>
    </source>
</evidence>
<keyword evidence="5" id="KW-0472">Membrane</keyword>
<reference evidence="7" key="1">
    <citation type="journal article" date="2019" name="Int. J. Syst. Evol. Microbiol.">
        <title>The Global Catalogue of Microorganisms (GCM) 10K type strain sequencing project: providing services to taxonomists for standard genome sequencing and annotation.</title>
        <authorList>
            <consortium name="The Broad Institute Genomics Platform"/>
            <consortium name="The Broad Institute Genome Sequencing Center for Infectious Disease"/>
            <person name="Wu L."/>
            <person name="Ma J."/>
        </authorList>
    </citation>
    <scope>NUCLEOTIDE SEQUENCE [LARGE SCALE GENOMIC DNA]</scope>
    <source>
        <strain evidence="7">JCM 13378</strain>
    </source>
</reference>
<comment type="caution">
    <text evidence="6">The sequence shown here is derived from an EMBL/GenBank/DDBJ whole genome shotgun (WGS) entry which is preliminary data.</text>
</comment>
<evidence type="ECO:0000256" key="2">
    <source>
        <dbReference type="ARBA" id="ARBA00022519"/>
    </source>
</evidence>
<keyword evidence="1" id="KW-1003">Cell membrane</keyword>
<evidence type="ECO:0000313" key="6">
    <source>
        <dbReference type="EMBL" id="GAA0353539.1"/>
    </source>
</evidence>
<dbReference type="EMBL" id="BAAAEI010000007">
    <property type="protein sequence ID" value="GAA0353539.1"/>
    <property type="molecule type" value="Genomic_DNA"/>
</dbReference>
<evidence type="ECO:0008006" key="8">
    <source>
        <dbReference type="Google" id="ProtNLM"/>
    </source>
</evidence>
<sequence length="348" mass="39922">MVIHVFHSTPQHNLNMIPYFRKVYIEQDLSFCVRVPNDNEKLKYAHLEGVEFYGNAQQLFELLSTKDCDAIVFHGMFDLAVAYRLALSKLTSKCHWIAWGGDIHDMRVRPRRLYSRTLKRIIRGLAAHRMKSVSALNSGDAELLEKLLKHRNVGVLPYPLIDVKPLPFKKNTGGPLKILLGNSATETNCHIELLHDLSKLASEDIEIHVPLNYPSVVSRKYIEMVIDTGKRLFPCKFIPILELLSKSDFEEYLLDMDVAVLGHERQQGLFVAYYMLMNGKTLYVKSGTSSFNTFKQLGFCIKDTRTIKDEDFLSISIKSDVKLNRNKELLLANFSEQALQDTWLKLLS</sequence>
<accession>A0ABP3GVH7</accession>
<gene>
    <name evidence="6" type="ORF">GCM10009092_17390</name>
</gene>
<keyword evidence="2" id="KW-0997">Cell inner membrane</keyword>
<evidence type="ECO:0000256" key="4">
    <source>
        <dbReference type="ARBA" id="ARBA00022679"/>
    </source>
</evidence>
<dbReference type="InterPro" id="IPR009993">
    <property type="entry name" value="WecF"/>
</dbReference>
<dbReference type="SUPFAM" id="SSF53756">
    <property type="entry name" value="UDP-Glycosyltransferase/glycogen phosphorylase"/>
    <property type="match status" value="1"/>
</dbReference>
<name>A0ABP3GVH7_9ALTE</name>
<evidence type="ECO:0000313" key="7">
    <source>
        <dbReference type="Proteomes" id="UP001501757"/>
    </source>
</evidence>
<keyword evidence="3" id="KW-0328">Glycosyltransferase</keyword>
<keyword evidence="4" id="KW-0808">Transferase</keyword>
<evidence type="ECO:0000256" key="5">
    <source>
        <dbReference type="ARBA" id="ARBA00023136"/>
    </source>
</evidence>
<keyword evidence="7" id="KW-1185">Reference proteome</keyword>
<dbReference type="Pfam" id="PF07429">
    <property type="entry name" value="Glyco_transf_56"/>
    <property type="match status" value="1"/>
</dbReference>
<dbReference type="Proteomes" id="UP001501757">
    <property type="component" value="Unassembled WGS sequence"/>
</dbReference>
<dbReference type="RefSeq" id="WP_343844226.1">
    <property type="nucleotide sequence ID" value="NZ_BAAAEI010000007.1"/>
</dbReference>
<proteinExistence type="predicted"/>
<organism evidence="6 7">
    <name type="scientific">Bowmanella denitrificans</name>
    <dbReference type="NCBI Taxonomy" id="366582"/>
    <lineage>
        <taxon>Bacteria</taxon>
        <taxon>Pseudomonadati</taxon>
        <taxon>Pseudomonadota</taxon>
        <taxon>Gammaproteobacteria</taxon>
        <taxon>Alteromonadales</taxon>
        <taxon>Alteromonadaceae</taxon>
        <taxon>Bowmanella</taxon>
    </lineage>
</organism>